<evidence type="ECO:0008006" key="3">
    <source>
        <dbReference type="Google" id="ProtNLM"/>
    </source>
</evidence>
<dbReference type="EMBL" id="JASCXW010000002">
    <property type="protein sequence ID" value="MDI6452238.1"/>
    <property type="molecule type" value="Genomic_DNA"/>
</dbReference>
<protein>
    <recommendedName>
        <fullName evidence="3">FMN-binding protein</fullName>
    </recommendedName>
</protein>
<sequence length="320" mass="34496">MKKLFEKPLFHYTFVLTVVSICCGLVIGGVNAVTAPIIASNIEKAENRAYQAVLPDGVSFDQQDLDGNPSSITSIVIGKAANDDIVGYIYVAYGTNKFGYMRIVIGVDTNGKILGADFIEINQTYNVEGTRNNLSAYVGTQLSALTPEGDLVSGVTGSLNTVKELLADMAAAHANTAQEPMDPYDVWYGAGHSIQDDNDFTASANILNRQIVTLDNQEVGYIYTLTASGIYYEDSAAAITIYMAFNSNDEVVGILVPSDEYLHTKGIRYDKIVNYINSFVGLTVPQFAAAFSDDGDLASGVTNSKIVVDIMLNTLIEEVN</sequence>
<gene>
    <name evidence="1" type="ORF">QJ521_01570</name>
</gene>
<keyword evidence="2" id="KW-1185">Reference proteome</keyword>
<comment type="caution">
    <text evidence="1">The sequence shown here is derived from an EMBL/GenBank/DDBJ whole genome shotgun (WGS) entry which is preliminary data.</text>
</comment>
<evidence type="ECO:0000313" key="2">
    <source>
        <dbReference type="Proteomes" id="UP001431532"/>
    </source>
</evidence>
<name>A0AAW6U838_9MOLU</name>
<accession>A0AAW6U838</accession>
<evidence type="ECO:0000313" key="1">
    <source>
        <dbReference type="EMBL" id="MDI6452238.1"/>
    </source>
</evidence>
<organism evidence="1 2">
    <name type="scientific">Peloplasma aerotolerans</name>
    <dbReference type="NCBI Taxonomy" id="3044389"/>
    <lineage>
        <taxon>Bacteria</taxon>
        <taxon>Bacillati</taxon>
        <taxon>Mycoplasmatota</taxon>
        <taxon>Mollicutes</taxon>
        <taxon>Acholeplasmatales</taxon>
        <taxon>Acholeplasmataceae</taxon>
        <taxon>Peloplasma</taxon>
    </lineage>
</organism>
<dbReference type="AlphaFoldDB" id="A0AAW6U838"/>
<proteinExistence type="predicted"/>
<dbReference type="Proteomes" id="UP001431532">
    <property type="component" value="Unassembled WGS sequence"/>
</dbReference>
<dbReference type="RefSeq" id="WP_282838653.1">
    <property type="nucleotide sequence ID" value="NZ_JASCXW010000002.1"/>
</dbReference>
<reference evidence="1" key="1">
    <citation type="submission" date="2023-05" db="EMBL/GenBank/DDBJ databases">
        <title>Mariniplasma microaerophilum sp. nov., a novel anaerobic mollicute isolated from terrestrial mud volcano, Taman Peninsula, Russia.</title>
        <authorList>
            <person name="Khomyakova M.A."/>
            <person name="Merkel A.Y."/>
            <person name="Slobodkin A.I."/>
        </authorList>
    </citation>
    <scope>NUCLEOTIDE SEQUENCE</scope>
    <source>
        <strain evidence="1">M4Ah</strain>
    </source>
</reference>